<protein>
    <submittedName>
        <fullName evidence="1">L-arabinose transporter ATP-binding protein</fullName>
    </submittedName>
</protein>
<reference evidence="1 2" key="1">
    <citation type="submission" date="2016-08" db="EMBL/GenBank/DDBJ databases">
        <title>Genome sequence of Clavibacter michiganensis subsp. michiganensis strain CASJ007.</title>
        <authorList>
            <person name="Thapa S.P."/>
            <person name="Coaker G."/>
        </authorList>
    </citation>
    <scope>NUCLEOTIDE SEQUENCE [LARGE SCALE GENOMIC DNA]</scope>
    <source>
        <strain evidence="1">CASJ007</strain>
    </source>
</reference>
<dbReference type="AlphaFoldDB" id="A0A251XFG6"/>
<keyword evidence="1" id="KW-0067">ATP-binding</keyword>
<dbReference type="Gene3D" id="3.40.50.300">
    <property type="entry name" value="P-loop containing nucleotide triphosphate hydrolases"/>
    <property type="match status" value="1"/>
</dbReference>
<sequence length="80" mass="8108">MTPPEGVDTAALRLVDVGVRLGDVDALRDVTLEMDARTVAVIGENGSGKSTFARLVGGSSGARQGSCGCWASTRTADPAS</sequence>
<gene>
    <name evidence="1" type="ORF">CMMCAS07_16755</name>
</gene>
<comment type="caution">
    <text evidence="1">The sequence shown here is derived from an EMBL/GenBank/DDBJ whole genome shotgun (WGS) entry which is preliminary data.</text>
</comment>
<evidence type="ECO:0000313" key="1">
    <source>
        <dbReference type="EMBL" id="OUE00739.1"/>
    </source>
</evidence>
<name>A0A251XFG6_CLAMM</name>
<proteinExistence type="predicted"/>
<keyword evidence="1" id="KW-0547">Nucleotide-binding</keyword>
<dbReference type="EMBL" id="MDHH01000005">
    <property type="protein sequence ID" value="OUE00739.1"/>
    <property type="molecule type" value="Genomic_DNA"/>
</dbReference>
<dbReference type="GO" id="GO:0005524">
    <property type="term" value="F:ATP binding"/>
    <property type="evidence" value="ECO:0007669"/>
    <property type="project" value="UniProtKB-KW"/>
</dbReference>
<dbReference type="SUPFAM" id="SSF52540">
    <property type="entry name" value="P-loop containing nucleoside triphosphate hydrolases"/>
    <property type="match status" value="1"/>
</dbReference>
<accession>A0A251XFG6</accession>
<evidence type="ECO:0000313" key="2">
    <source>
        <dbReference type="Proteomes" id="UP000195062"/>
    </source>
</evidence>
<dbReference type="InterPro" id="IPR027417">
    <property type="entry name" value="P-loop_NTPase"/>
</dbReference>
<dbReference type="Proteomes" id="UP000195062">
    <property type="component" value="Unassembled WGS sequence"/>
</dbReference>
<organism evidence="1 2">
    <name type="scientific">Clavibacter michiganensis subsp. michiganensis</name>
    <dbReference type="NCBI Taxonomy" id="33013"/>
    <lineage>
        <taxon>Bacteria</taxon>
        <taxon>Bacillati</taxon>
        <taxon>Actinomycetota</taxon>
        <taxon>Actinomycetes</taxon>
        <taxon>Micrococcales</taxon>
        <taxon>Microbacteriaceae</taxon>
        <taxon>Clavibacter</taxon>
    </lineage>
</organism>
<keyword evidence="2" id="KW-1185">Reference proteome</keyword>